<dbReference type="AlphaFoldDB" id="A0A5N7CG56"/>
<dbReference type="Proteomes" id="UP000326877">
    <property type="component" value="Unassembled WGS sequence"/>
</dbReference>
<name>A0A5N7CG56_PETAA</name>
<organism evidence="1">
    <name type="scientific">Petromyces alliaceus</name>
    <name type="common">Aspergillus alliaceus</name>
    <dbReference type="NCBI Taxonomy" id="209559"/>
    <lineage>
        <taxon>Eukaryota</taxon>
        <taxon>Fungi</taxon>
        <taxon>Dikarya</taxon>
        <taxon>Ascomycota</taxon>
        <taxon>Pezizomycotina</taxon>
        <taxon>Eurotiomycetes</taxon>
        <taxon>Eurotiomycetidae</taxon>
        <taxon>Eurotiales</taxon>
        <taxon>Aspergillaceae</taxon>
        <taxon>Aspergillus</taxon>
        <taxon>Aspergillus subgen. Circumdati</taxon>
    </lineage>
</organism>
<evidence type="ECO:0008006" key="2">
    <source>
        <dbReference type="Google" id="ProtNLM"/>
    </source>
</evidence>
<proteinExistence type="predicted"/>
<dbReference type="OrthoDB" id="4760831at2759"/>
<accession>A0A5N7CG56</accession>
<sequence length="368" mass="40580">MSSRPLPDLEARLKKVVESRGAPHYATRAVIFYFENDDTGAKHDATTLSNCLEDVFDITTTVFPIQRSETWPAARLRQRIQNACSSINSPYPQLRSLIIIAYIGHGVLEHGSSLKFMSADGKQNIQWRFLSSAFFAEDDAAAGFDTLGILDCCYAGATRSMSNRVADVLSACDATGTARSRNAKYITFTQRLAAAARSLRDLQPYVTVDDLLQRIQETKTPEAPNAKLTHLGLSPQPIALPFKIKSSAFQPPIQRNIASGVPSFKNVLVKLSVAAPPQETLEKFTMFIQTLPSEFNITVEQAYESTSTLLLLSMTWSTFSRLSTMIDLILIGPILGSALIPPHRNYQPPALLENIRLGSTSTETKPLR</sequence>
<evidence type="ECO:0000313" key="1">
    <source>
        <dbReference type="EMBL" id="KAE8392859.1"/>
    </source>
</evidence>
<reference evidence="1" key="1">
    <citation type="submission" date="2019-04" db="EMBL/GenBank/DDBJ databases">
        <title>Friends and foes A comparative genomics studyof 23 Aspergillus species from section Flavi.</title>
        <authorList>
            <consortium name="DOE Joint Genome Institute"/>
            <person name="Kjaerbolling I."/>
            <person name="Vesth T."/>
            <person name="Frisvad J.C."/>
            <person name="Nybo J.L."/>
            <person name="Theobald S."/>
            <person name="Kildgaard S."/>
            <person name="Isbrandt T."/>
            <person name="Kuo A."/>
            <person name="Sato A."/>
            <person name="Lyhne E.K."/>
            <person name="Kogle M.E."/>
            <person name="Wiebenga A."/>
            <person name="Kun R.S."/>
            <person name="Lubbers R.J."/>
            <person name="Makela M.R."/>
            <person name="Barry K."/>
            <person name="Chovatia M."/>
            <person name="Clum A."/>
            <person name="Daum C."/>
            <person name="Haridas S."/>
            <person name="He G."/>
            <person name="LaButti K."/>
            <person name="Lipzen A."/>
            <person name="Mondo S."/>
            <person name="Riley R."/>
            <person name="Salamov A."/>
            <person name="Simmons B.A."/>
            <person name="Magnuson J.K."/>
            <person name="Henrissat B."/>
            <person name="Mortensen U.H."/>
            <person name="Larsen T.O."/>
            <person name="Devries R.P."/>
            <person name="Grigoriev I.V."/>
            <person name="Machida M."/>
            <person name="Baker S.E."/>
            <person name="Andersen M.R."/>
        </authorList>
    </citation>
    <scope>NUCLEOTIDE SEQUENCE [LARGE SCALE GENOMIC DNA]</scope>
    <source>
        <strain evidence="1">IBT 14317</strain>
    </source>
</reference>
<gene>
    <name evidence="1" type="ORF">BDV23DRAFT_181274</name>
</gene>
<protein>
    <recommendedName>
        <fullName evidence="2">Caspase domain-containing protein</fullName>
    </recommendedName>
</protein>
<dbReference type="EMBL" id="ML735234">
    <property type="protein sequence ID" value="KAE8392859.1"/>
    <property type="molecule type" value="Genomic_DNA"/>
</dbReference>